<keyword evidence="5" id="KW-1185">Reference proteome</keyword>
<dbReference type="Pfam" id="PF03109">
    <property type="entry name" value="ABC1"/>
    <property type="match status" value="1"/>
</dbReference>
<evidence type="ECO:0000259" key="3">
    <source>
        <dbReference type="Pfam" id="PF03109"/>
    </source>
</evidence>
<sequence length="562" mass="64025">MQLRKIGQKIRDIRRFNQILRILTKHGFGFVIQQLHLEDHIIGRGIIKTRILRRFTEPLESRAVRLRKVLEELGPTFIKFGQILSVRPDLIPLDLCNEMSKLQDRVPPFGYEGVRKQIRESFGKNPEELFASFDPEPLAAASLGQVHRAQLGTGESVVVKVQRPDIRKMIETDVDILYTLAQLASRYMQDIKFFNPVGIVNEFSRVITKEIDFTCEAHNIDRFRKNFKDCATVCIPAVFWDYTRSKVITTEEIKGVRLNDYLNQPHTAEEKKAVAANGANAVLQQIFVDGFFHADPHPGNIFILPDNAAAFIDFGMVGRLDEDTKDVIISLLIAVSMKNINGILKALERLGTFVEEDTLQDFKNDITDFLERYYDIPLRQIDLSVVLPQTIDLMTRHKLKIPPQFHILIKTLATIDGVARQLDPDFNTIAHTRPFVERLVQERYDPKRIIREVTSYSSELLDILRIIPRDTYEIVKKIKRGKLKIEFEHQGLSKFISEMDKSSNRISFSLVISALIIGSSLIIMTNRGPLVYGFPVLGILGFVFAGFLGLGLAIGVLKSGRL</sequence>
<dbReference type="Proteomes" id="UP000034954">
    <property type="component" value="Unassembled WGS sequence"/>
</dbReference>
<evidence type="ECO:0000313" key="4">
    <source>
        <dbReference type="EMBL" id="KKO20190.1"/>
    </source>
</evidence>
<dbReference type="SUPFAM" id="SSF56112">
    <property type="entry name" value="Protein kinase-like (PK-like)"/>
    <property type="match status" value="1"/>
</dbReference>
<keyword evidence="2" id="KW-1133">Transmembrane helix</keyword>
<comment type="caution">
    <text evidence="4">The sequence shown here is derived from an EMBL/GenBank/DDBJ whole genome shotgun (WGS) entry which is preliminary data.</text>
</comment>
<keyword evidence="4" id="KW-0830">Ubiquinone</keyword>
<proteinExistence type="inferred from homology"/>
<dbReference type="InterPro" id="IPR011009">
    <property type="entry name" value="Kinase-like_dom_sf"/>
</dbReference>
<evidence type="ECO:0000256" key="1">
    <source>
        <dbReference type="ARBA" id="ARBA00009670"/>
    </source>
</evidence>
<reference evidence="4 5" key="1">
    <citation type="journal article" date="2013" name="BMC Microbiol.">
        <title>Identification of the type II cytochrome c maturation pathway in anammox bacteria by comparative genomics.</title>
        <authorList>
            <person name="Ferousi C."/>
            <person name="Speth D.R."/>
            <person name="Reimann J."/>
            <person name="Op den Camp H.J."/>
            <person name="Allen J.W."/>
            <person name="Keltjens J.T."/>
            <person name="Jetten M.S."/>
        </authorList>
    </citation>
    <scope>NUCLEOTIDE SEQUENCE [LARGE SCALE GENOMIC DNA]</scope>
    <source>
        <strain evidence="4">RU1</strain>
    </source>
</reference>
<dbReference type="InterPro" id="IPR050154">
    <property type="entry name" value="UbiB_kinase"/>
</dbReference>
<feature type="domain" description="ABC1 atypical kinase-like" evidence="3">
    <location>
        <begin position="101"/>
        <end position="345"/>
    </location>
</feature>
<dbReference type="AlphaFoldDB" id="A0A0M2UXA2"/>
<protein>
    <submittedName>
        <fullName evidence="4">Ubiquinone biosynthesis protein</fullName>
    </submittedName>
</protein>
<organism evidence="4 5">
    <name type="scientific">Candidatus Brocadia fulgida</name>
    <dbReference type="NCBI Taxonomy" id="380242"/>
    <lineage>
        <taxon>Bacteria</taxon>
        <taxon>Pseudomonadati</taxon>
        <taxon>Planctomycetota</taxon>
        <taxon>Candidatus Brocadiia</taxon>
        <taxon>Candidatus Brocadiales</taxon>
        <taxon>Candidatus Brocadiaceae</taxon>
        <taxon>Candidatus Brocadia</taxon>
    </lineage>
</organism>
<dbReference type="PANTHER" id="PTHR10566">
    <property type="entry name" value="CHAPERONE-ACTIVITY OF BC1 COMPLEX CABC1 -RELATED"/>
    <property type="match status" value="1"/>
</dbReference>
<keyword evidence="2" id="KW-0472">Membrane</keyword>
<evidence type="ECO:0000256" key="2">
    <source>
        <dbReference type="SAM" id="Phobius"/>
    </source>
</evidence>
<evidence type="ECO:0000313" key="5">
    <source>
        <dbReference type="Proteomes" id="UP000034954"/>
    </source>
</evidence>
<dbReference type="EMBL" id="LAQJ01000121">
    <property type="protein sequence ID" value="KKO20190.1"/>
    <property type="molecule type" value="Genomic_DNA"/>
</dbReference>
<dbReference type="PANTHER" id="PTHR10566:SF113">
    <property type="entry name" value="PROTEIN ACTIVITY OF BC1 COMPLEX KINASE 7, CHLOROPLASTIC"/>
    <property type="match status" value="1"/>
</dbReference>
<accession>A0A0M2UXA2</accession>
<feature type="transmembrane region" description="Helical" evidence="2">
    <location>
        <begin position="530"/>
        <end position="557"/>
    </location>
</feature>
<keyword evidence="2" id="KW-0812">Transmembrane</keyword>
<feature type="transmembrane region" description="Helical" evidence="2">
    <location>
        <begin position="506"/>
        <end position="524"/>
    </location>
</feature>
<name>A0A0M2UXA2_9BACT</name>
<gene>
    <name evidence="4" type="ORF">BROFUL_01038</name>
</gene>
<dbReference type="InterPro" id="IPR004147">
    <property type="entry name" value="ABC1_dom"/>
</dbReference>
<comment type="similarity">
    <text evidence="1">Belongs to the protein kinase superfamily. ADCK protein kinase family.</text>
</comment>
<dbReference type="CDD" id="cd05121">
    <property type="entry name" value="ABC1_ADCK3-like"/>
    <property type="match status" value="1"/>
</dbReference>